<dbReference type="GO" id="GO:0008270">
    <property type="term" value="F:zinc ion binding"/>
    <property type="evidence" value="ECO:0007669"/>
    <property type="project" value="TreeGrafter"/>
</dbReference>
<keyword evidence="2" id="KW-0479">Metal-binding</keyword>
<keyword evidence="3" id="KW-0378">Hydrolase</keyword>
<evidence type="ECO:0000256" key="2">
    <source>
        <dbReference type="ARBA" id="ARBA00022723"/>
    </source>
</evidence>
<dbReference type="Pfam" id="PF14464">
    <property type="entry name" value="Prok-JAB"/>
    <property type="match status" value="1"/>
</dbReference>
<sequence length="147" mass="16558">MLTIHTKLVEAMLAQANKDHPIESCGVIAGALGSNLPQRLIPMENAAHSEDFFQFDPQQQLQVWKEMELRGEEPIVIYHSHTSTQAYPSRTDIEYAAEPGAHYVIISTALLSGESVRSFRIVDDIVIEERIKIVKTYEPDLKQLKVA</sequence>
<dbReference type="InterPro" id="IPR051929">
    <property type="entry name" value="VirAsm_ModProt"/>
</dbReference>
<keyword evidence="1" id="KW-0645">Protease</keyword>
<dbReference type="PANTHER" id="PTHR34858:SF1">
    <property type="entry name" value="CYSO-CYSTEINE PEPTIDASE"/>
    <property type="match status" value="1"/>
</dbReference>
<dbReference type="AlphaFoldDB" id="A0A1H8AGA2"/>
<dbReference type="RefSeq" id="WP_090626995.1">
    <property type="nucleotide sequence ID" value="NZ_FOCP01000001.1"/>
</dbReference>
<dbReference type="InterPro" id="IPR000555">
    <property type="entry name" value="JAMM/MPN+_dom"/>
</dbReference>
<keyword evidence="7" id="KW-0647">Proteasome</keyword>
<feature type="domain" description="MPN" evidence="6">
    <location>
        <begin position="2"/>
        <end position="125"/>
    </location>
</feature>
<dbReference type="GO" id="GO:0008235">
    <property type="term" value="F:metalloexopeptidase activity"/>
    <property type="evidence" value="ECO:0007669"/>
    <property type="project" value="TreeGrafter"/>
</dbReference>
<dbReference type="PROSITE" id="PS50249">
    <property type="entry name" value="MPN"/>
    <property type="match status" value="1"/>
</dbReference>
<organism evidence="7 8">
    <name type="scientific">Nitrosomonas marina</name>
    <dbReference type="NCBI Taxonomy" id="917"/>
    <lineage>
        <taxon>Bacteria</taxon>
        <taxon>Pseudomonadati</taxon>
        <taxon>Pseudomonadota</taxon>
        <taxon>Betaproteobacteria</taxon>
        <taxon>Nitrosomonadales</taxon>
        <taxon>Nitrosomonadaceae</taxon>
        <taxon>Nitrosomonas</taxon>
    </lineage>
</organism>
<proteinExistence type="predicted"/>
<evidence type="ECO:0000256" key="4">
    <source>
        <dbReference type="ARBA" id="ARBA00022833"/>
    </source>
</evidence>
<evidence type="ECO:0000256" key="1">
    <source>
        <dbReference type="ARBA" id="ARBA00022670"/>
    </source>
</evidence>
<evidence type="ECO:0000313" key="8">
    <source>
        <dbReference type="Proteomes" id="UP000199459"/>
    </source>
</evidence>
<dbReference type="PANTHER" id="PTHR34858">
    <property type="entry name" value="CYSO-CYSTEINE PEPTIDASE"/>
    <property type="match status" value="1"/>
</dbReference>
<dbReference type="CDD" id="cd08070">
    <property type="entry name" value="MPN_like"/>
    <property type="match status" value="1"/>
</dbReference>
<gene>
    <name evidence="7" type="ORF">SAMN05216325_101132</name>
</gene>
<dbReference type="Proteomes" id="UP000199459">
    <property type="component" value="Unassembled WGS sequence"/>
</dbReference>
<dbReference type="InterPro" id="IPR028090">
    <property type="entry name" value="JAB_dom_prok"/>
</dbReference>
<reference evidence="7 8" key="1">
    <citation type="submission" date="2016-10" db="EMBL/GenBank/DDBJ databases">
        <authorList>
            <person name="de Groot N.N."/>
        </authorList>
    </citation>
    <scope>NUCLEOTIDE SEQUENCE [LARGE SCALE GENOMIC DNA]</scope>
    <source>
        <strain evidence="7 8">Nm22</strain>
    </source>
</reference>
<dbReference type="SUPFAM" id="SSF102712">
    <property type="entry name" value="JAB1/MPN domain"/>
    <property type="match status" value="1"/>
</dbReference>
<protein>
    <submittedName>
        <fullName evidence="7">Proteasome lid subunit RPN8/RPN11, contains Jab1/MPN metalloenzyme (JAMM) motif</fullName>
    </submittedName>
</protein>
<dbReference type="GO" id="GO:0000502">
    <property type="term" value="C:proteasome complex"/>
    <property type="evidence" value="ECO:0007669"/>
    <property type="project" value="UniProtKB-KW"/>
</dbReference>
<keyword evidence="5" id="KW-0482">Metalloprotease</keyword>
<evidence type="ECO:0000256" key="5">
    <source>
        <dbReference type="ARBA" id="ARBA00023049"/>
    </source>
</evidence>
<evidence type="ECO:0000259" key="6">
    <source>
        <dbReference type="PROSITE" id="PS50249"/>
    </source>
</evidence>
<dbReference type="InterPro" id="IPR037518">
    <property type="entry name" value="MPN"/>
</dbReference>
<dbReference type="GO" id="GO:0006508">
    <property type="term" value="P:proteolysis"/>
    <property type="evidence" value="ECO:0007669"/>
    <property type="project" value="UniProtKB-KW"/>
</dbReference>
<dbReference type="EMBL" id="FOCP01000001">
    <property type="protein sequence ID" value="SEM69740.1"/>
    <property type="molecule type" value="Genomic_DNA"/>
</dbReference>
<dbReference type="OrthoDB" id="1494599at2"/>
<evidence type="ECO:0000256" key="3">
    <source>
        <dbReference type="ARBA" id="ARBA00022801"/>
    </source>
</evidence>
<dbReference type="Gene3D" id="3.40.140.10">
    <property type="entry name" value="Cytidine Deaminase, domain 2"/>
    <property type="match status" value="1"/>
</dbReference>
<accession>A0A1H8AGA2</accession>
<dbReference type="SMART" id="SM00232">
    <property type="entry name" value="JAB_MPN"/>
    <property type="match status" value="1"/>
</dbReference>
<keyword evidence="4" id="KW-0862">Zinc</keyword>
<evidence type="ECO:0000313" key="7">
    <source>
        <dbReference type="EMBL" id="SEM69740.1"/>
    </source>
</evidence>
<name>A0A1H8AGA2_9PROT</name>